<dbReference type="InterPro" id="IPR036388">
    <property type="entry name" value="WH-like_DNA-bd_sf"/>
</dbReference>
<evidence type="ECO:0000313" key="4">
    <source>
        <dbReference type="Proteomes" id="UP000565286"/>
    </source>
</evidence>
<evidence type="ECO:0000259" key="1">
    <source>
        <dbReference type="Pfam" id="PF03428"/>
    </source>
</evidence>
<comment type="caution">
    <text evidence="3">The sequence shown here is derived from an EMBL/GenBank/DDBJ whole genome shotgun (WGS) entry which is preliminary data.</text>
</comment>
<dbReference type="RefSeq" id="WP_183897570.1">
    <property type="nucleotide sequence ID" value="NZ_JACIDV010000015.1"/>
</dbReference>
<organism evidence="3 4">
    <name type="scientific">Rhizobium skierniewicense</name>
    <dbReference type="NCBI Taxonomy" id="984260"/>
    <lineage>
        <taxon>Bacteria</taxon>
        <taxon>Pseudomonadati</taxon>
        <taxon>Pseudomonadota</taxon>
        <taxon>Alphaproteobacteria</taxon>
        <taxon>Hyphomicrobiales</taxon>
        <taxon>Rhizobiaceae</taxon>
        <taxon>Rhizobium/Agrobacterium group</taxon>
        <taxon>Rhizobium</taxon>
    </lineage>
</organism>
<reference evidence="3 4" key="1">
    <citation type="submission" date="2020-08" db="EMBL/GenBank/DDBJ databases">
        <title>Genomic Encyclopedia of Type Strains, Phase IV (KMG-IV): sequencing the most valuable type-strain genomes for metagenomic binning, comparative biology and taxonomic classification.</title>
        <authorList>
            <person name="Goeker M."/>
        </authorList>
    </citation>
    <scope>NUCLEOTIDE SEQUENCE [LARGE SCALE GENOMIC DNA]</scope>
    <source>
        <strain evidence="3 4">DSM 26438</strain>
    </source>
</reference>
<accession>A0A7W6G407</accession>
<proteinExistence type="predicted"/>
<dbReference type="InterPro" id="IPR047611">
    <property type="entry name" value="RepABC_RepC"/>
</dbReference>
<dbReference type="InterPro" id="IPR005090">
    <property type="entry name" value="RepC_N"/>
</dbReference>
<dbReference type="Pfam" id="PF11800">
    <property type="entry name" value="RP-C_C"/>
    <property type="match status" value="1"/>
</dbReference>
<protein>
    <submittedName>
        <fullName evidence="3">Replication initiation protein RepC</fullName>
    </submittedName>
</protein>
<feature type="domain" description="Plasmid replication protein C N-terminal" evidence="1">
    <location>
        <begin position="13"/>
        <end position="184"/>
    </location>
</feature>
<dbReference type="NCBIfam" id="NF040974">
    <property type="entry name" value="RepABC_RepC"/>
    <property type="match status" value="1"/>
</dbReference>
<dbReference type="AlphaFoldDB" id="A0A7W6G407"/>
<dbReference type="Gene3D" id="1.10.10.10">
    <property type="entry name" value="Winged helix-like DNA-binding domain superfamily/Winged helix DNA-binding domain"/>
    <property type="match status" value="1"/>
</dbReference>
<keyword evidence="4" id="KW-1185">Reference proteome</keyword>
<sequence>MNSDIVATSFGRRGVSLGLLANQFASRKIDHSKSMEKWKLFRAICEAKPLLGISDRSLAVLNALISFYPKAELSEENGLVVFPSNQQLSLRAHGMTEQTLRRHLAALVDAGLILRKDSPNGKRYARKDRNGAISDAYGFSLAPLITRADEINDLAEKVIEDRLQLQRLREKISLCRRDIIKFREIALTEGIDGQWDLYERRYLTITSSLDRKSRAPHLALVLDDMANLRGDMAKRLEKHIENQNLSANAYQNERHIQSSESESLFEKQDVDNEPKAGDVESLVRVAAENNLKRKPAISRANSPKTENFDLQTVLHACPDISLYGPNGAVRDWSDLKQAANVVRSMLSISQSAYDEAERAMGTRKVNAIIACILEKAQVIHSAGGYLRSLTERANDHQFSIQPMLNALLRRRLTNQRSAQSEQ</sequence>
<evidence type="ECO:0000259" key="2">
    <source>
        <dbReference type="Pfam" id="PF11800"/>
    </source>
</evidence>
<evidence type="ECO:0000313" key="3">
    <source>
        <dbReference type="EMBL" id="MBB3948139.1"/>
    </source>
</evidence>
<dbReference type="SUPFAM" id="SSF46785">
    <property type="entry name" value="Winged helix' DNA-binding domain"/>
    <property type="match status" value="1"/>
</dbReference>
<dbReference type="Proteomes" id="UP000565286">
    <property type="component" value="Unassembled WGS sequence"/>
</dbReference>
<name>A0A7W6G407_9HYPH</name>
<feature type="domain" description="Plasmid replication protein C C-terminal" evidence="2">
    <location>
        <begin position="310"/>
        <end position="409"/>
    </location>
</feature>
<gene>
    <name evidence="3" type="ORF">GGQ73_004113</name>
</gene>
<dbReference type="NCBIfam" id="NF010396">
    <property type="entry name" value="PRK13824.1"/>
    <property type="match status" value="1"/>
</dbReference>
<dbReference type="InterPro" id="IPR036390">
    <property type="entry name" value="WH_DNA-bd_sf"/>
</dbReference>
<dbReference type="EMBL" id="JACIDV010000015">
    <property type="protein sequence ID" value="MBB3948139.1"/>
    <property type="molecule type" value="Genomic_DNA"/>
</dbReference>
<dbReference type="InterPro" id="IPR021760">
    <property type="entry name" value="RepC_C"/>
</dbReference>
<dbReference type="Pfam" id="PF03428">
    <property type="entry name" value="RP-C"/>
    <property type="match status" value="1"/>
</dbReference>